<accession>A0A194PTC2</accession>
<dbReference type="EMBL" id="KQ459593">
    <property type="protein sequence ID" value="KPI96666.1"/>
    <property type="molecule type" value="Genomic_DNA"/>
</dbReference>
<gene>
    <name evidence="9" type="ORF">RR46_12696</name>
</gene>
<evidence type="ECO:0000256" key="2">
    <source>
        <dbReference type="ARBA" id="ARBA00022729"/>
    </source>
</evidence>
<feature type="domain" description="Chitin-binding type-2" evidence="8">
    <location>
        <begin position="247"/>
        <end position="305"/>
    </location>
</feature>
<name>A0A194PTC2_PAPXU</name>
<feature type="domain" description="Chitin-binding type-2" evidence="8">
    <location>
        <begin position="441"/>
        <end position="499"/>
    </location>
</feature>
<keyword evidence="2 7" id="KW-0732">Signal</keyword>
<evidence type="ECO:0000313" key="10">
    <source>
        <dbReference type="Proteomes" id="UP000053268"/>
    </source>
</evidence>
<evidence type="ECO:0000256" key="3">
    <source>
        <dbReference type="ARBA" id="ARBA00022737"/>
    </source>
</evidence>
<feature type="compositionally biased region" description="Gly residues" evidence="6">
    <location>
        <begin position="544"/>
        <end position="586"/>
    </location>
</feature>
<organism evidence="9 10">
    <name type="scientific">Papilio xuthus</name>
    <name type="common">Asian swallowtail butterfly</name>
    <dbReference type="NCBI Taxonomy" id="66420"/>
    <lineage>
        <taxon>Eukaryota</taxon>
        <taxon>Metazoa</taxon>
        <taxon>Ecdysozoa</taxon>
        <taxon>Arthropoda</taxon>
        <taxon>Hexapoda</taxon>
        <taxon>Insecta</taxon>
        <taxon>Pterygota</taxon>
        <taxon>Neoptera</taxon>
        <taxon>Endopterygota</taxon>
        <taxon>Lepidoptera</taxon>
        <taxon>Glossata</taxon>
        <taxon>Ditrysia</taxon>
        <taxon>Papilionoidea</taxon>
        <taxon>Papilionidae</taxon>
        <taxon>Papilioninae</taxon>
        <taxon>Papilio</taxon>
    </lineage>
</organism>
<dbReference type="Proteomes" id="UP000053268">
    <property type="component" value="Unassembled WGS sequence"/>
</dbReference>
<feature type="domain" description="Chitin-binding type-2" evidence="8">
    <location>
        <begin position="159"/>
        <end position="216"/>
    </location>
</feature>
<dbReference type="SMART" id="SM00494">
    <property type="entry name" value="ChtBD2"/>
    <property type="match status" value="7"/>
</dbReference>
<feature type="compositionally biased region" description="Gly residues" evidence="6">
    <location>
        <begin position="402"/>
        <end position="434"/>
    </location>
</feature>
<evidence type="ECO:0000256" key="4">
    <source>
        <dbReference type="ARBA" id="ARBA00023157"/>
    </source>
</evidence>
<evidence type="ECO:0000259" key="8">
    <source>
        <dbReference type="PROSITE" id="PS50940"/>
    </source>
</evidence>
<evidence type="ECO:0000256" key="1">
    <source>
        <dbReference type="ARBA" id="ARBA00022669"/>
    </source>
</evidence>
<dbReference type="InterPro" id="IPR002557">
    <property type="entry name" value="Chitin-bd_dom"/>
</dbReference>
<keyword evidence="1" id="KW-0147">Chitin-binding</keyword>
<dbReference type="InterPro" id="IPR051940">
    <property type="entry name" value="Chitin_bind-dev_reg"/>
</dbReference>
<keyword evidence="5" id="KW-0325">Glycoprotein</keyword>
<dbReference type="PROSITE" id="PS50940">
    <property type="entry name" value="CHIT_BIND_II"/>
    <property type="match status" value="7"/>
</dbReference>
<feature type="region of interest" description="Disordered" evidence="6">
    <location>
        <begin position="402"/>
        <end position="438"/>
    </location>
</feature>
<feature type="domain" description="Chitin-binding type-2" evidence="8">
    <location>
        <begin position="721"/>
        <end position="780"/>
    </location>
</feature>
<dbReference type="STRING" id="66420.A0A194PTC2"/>
<sequence length="885" mass="94881">MLFHKLRIPGKIFFLAALALVQGRPPENENETPLRDDDCPEDHQHFLLPHEDNCTRFYYCEYGLKYPTPRECAPGTHFSFELQICDLPENAGCINEGNQGNNGEGDEEIGNDVVVDGEYNSNENISIYQEDRRSNIQNRGEIVEDKTGLEQSGKMSLLPNGCPSYHVHYLLPHESDCTKFYYCVYGEKVLRQCALGLHFNPSTQNCDWPEDAECTLTGGVSGEGNYSKNKNVNDKIGIRSDETTWLENGCPASIHIHHLLPHENDCTKFYYCVRGEKVMRECAPGTHFNPTIQVCDWPKNAGCKSNGGNSGNGGSGGENGGTGGDNGGGETNWLPNGCPANIHIHHLLPHESDCTKFYHCVHGKKVMRDCAPGTHFNPTLQVCDWPRNAGCISNGGNGENGGNGGNEGGNGGSEGSNGGSNGGENGGSGGGSSGGETTWLPNGCPANIHIHHLLPHESDCTKFYYCVRGEKVMRECAPGTHFNPFLQVCDWPQNAGCTVNGGNDGSGSGNDGSNGGENGGSGGGNDGAVCDWPKNAGCSSNGGNGGSGGSGGENGGSGGGNGGENGGTGGDNGGSNGGENGGGSNDGGTNWLPNGCPSNIHIHHLLPHESDCTKFYYCVRGEKVVRECPTGTHFNPTVQVCDWPDKAGCAKNGEDDKPKPNPNGNKCESGCNVLPWAHDTECSKFWVCDGKLIFLAALALVQSRPPGGEWYDGDERSAVVSDDCPDAEQHFLLPHEYDCTKFYYCEYGVKWTTPRNCAPGTHFSFEQQVCIHPILANCTLPGSPATGVNHNNDNPSPNYNYNYNDASSNNYNNDAGTNNNNDDPSSNDNYNNYPSTNYNYDNASSNNYYNDAGTNHNNDDSSSNNYDYNPSINDVNNASNSGFIR</sequence>
<dbReference type="PANTHER" id="PTHR23301:SF0">
    <property type="entry name" value="CHITIN-BINDING TYPE-2 DOMAIN-CONTAINING PROTEIN-RELATED"/>
    <property type="match status" value="1"/>
</dbReference>
<evidence type="ECO:0000256" key="6">
    <source>
        <dbReference type="SAM" id="MobiDB-lite"/>
    </source>
</evidence>
<feature type="compositionally biased region" description="Polar residues" evidence="6">
    <location>
        <begin position="875"/>
        <end position="885"/>
    </location>
</feature>
<reference evidence="9 10" key="1">
    <citation type="journal article" date="2015" name="Nat. Commun.">
        <title>Outbred genome sequencing and CRISPR/Cas9 gene editing in butterflies.</title>
        <authorList>
            <person name="Li X."/>
            <person name="Fan D."/>
            <person name="Zhang W."/>
            <person name="Liu G."/>
            <person name="Zhang L."/>
            <person name="Zhao L."/>
            <person name="Fang X."/>
            <person name="Chen L."/>
            <person name="Dong Y."/>
            <person name="Chen Y."/>
            <person name="Ding Y."/>
            <person name="Zhao R."/>
            <person name="Feng M."/>
            <person name="Zhu Y."/>
            <person name="Feng Y."/>
            <person name="Jiang X."/>
            <person name="Zhu D."/>
            <person name="Xiang H."/>
            <person name="Feng X."/>
            <person name="Li S."/>
            <person name="Wang J."/>
            <person name="Zhang G."/>
            <person name="Kronforst M.R."/>
            <person name="Wang W."/>
        </authorList>
    </citation>
    <scope>NUCLEOTIDE SEQUENCE [LARGE SCALE GENOMIC DNA]</scope>
    <source>
        <strain evidence="9">Ya'a_city_454_Px</strain>
        <tissue evidence="9">Whole body</tissue>
    </source>
</reference>
<evidence type="ECO:0000256" key="7">
    <source>
        <dbReference type="SAM" id="SignalP"/>
    </source>
</evidence>
<feature type="domain" description="Chitin-binding type-2" evidence="8">
    <location>
        <begin position="36"/>
        <end position="95"/>
    </location>
</feature>
<evidence type="ECO:0000313" key="9">
    <source>
        <dbReference type="EMBL" id="KPI96666.1"/>
    </source>
</evidence>
<keyword evidence="10" id="KW-1185">Reference proteome</keyword>
<dbReference type="GO" id="GO:0005576">
    <property type="term" value="C:extracellular region"/>
    <property type="evidence" value="ECO:0007669"/>
    <property type="project" value="InterPro"/>
</dbReference>
<keyword evidence="3" id="KW-0677">Repeat</keyword>
<dbReference type="SUPFAM" id="SSF57625">
    <property type="entry name" value="Invertebrate chitin-binding proteins"/>
    <property type="match status" value="7"/>
</dbReference>
<feature type="signal peptide" evidence="7">
    <location>
        <begin position="1"/>
        <end position="23"/>
    </location>
</feature>
<dbReference type="AlphaFoldDB" id="A0A194PTC2"/>
<feature type="domain" description="Chitin-binding type-2" evidence="8">
    <location>
        <begin position="335"/>
        <end position="393"/>
    </location>
</feature>
<feature type="region of interest" description="Disordered" evidence="6">
    <location>
        <begin position="789"/>
        <end position="885"/>
    </location>
</feature>
<proteinExistence type="predicted"/>
<protein>
    <submittedName>
        <fullName evidence="9">Putative chitinase 3</fullName>
    </submittedName>
</protein>
<feature type="compositionally biased region" description="Low complexity" evidence="6">
    <location>
        <begin position="791"/>
        <end position="874"/>
    </location>
</feature>
<dbReference type="GO" id="GO:0008061">
    <property type="term" value="F:chitin binding"/>
    <property type="evidence" value="ECO:0007669"/>
    <property type="project" value="UniProtKB-KW"/>
</dbReference>
<feature type="domain" description="Chitin-binding type-2" evidence="8">
    <location>
        <begin position="593"/>
        <end position="651"/>
    </location>
</feature>
<evidence type="ECO:0000256" key="5">
    <source>
        <dbReference type="ARBA" id="ARBA00023180"/>
    </source>
</evidence>
<feature type="region of interest" description="Disordered" evidence="6">
    <location>
        <begin position="544"/>
        <end position="589"/>
    </location>
</feature>
<keyword evidence="4" id="KW-1015">Disulfide bond</keyword>
<dbReference type="InterPro" id="IPR036508">
    <property type="entry name" value="Chitin-bd_dom_sf"/>
</dbReference>
<dbReference type="Gene3D" id="2.170.140.10">
    <property type="entry name" value="Chitin binding domain"/>
    <property type="match status" value="7"/>
</dbReference>
<dbReference type="PANTHER" id="PTHR23301">
    <property type="entry name" value="CHITIN BINDING PERITROPHIN-A"/>
    <property type="match status" value="1"/>
</dbReference>
<dbReference type="Pfam" id="PF01607">
    <property type="entry name" value="CBM_14"/>
    <property type="match status" value="7"/>
</dbReference>
<feature type="chain" id="PRO_5008263623" evidence="7">
    <location>
        <begin position="24"/>
        <end position="885"/>
    </location>
</feature>
<feature type="region of interest" description="Disordered" evidence="6">
    <location>
        <begin position="309"/>
        <end position="328"/>
    </location>
</feature>